<feature type="compositionally biased region" description="Basic and acidic residues" evidence="3">
    <location>
        <begin position="148"/>
        <end position="168"/>
    </location>
</feature>
<organism evidence="5">
    <name type="scientific">Pasteurella multocida</name>
    <dbReference type="NCBI Taxonomy" id="747"/>
    <lineage>
        <taxon>Bacteria</taxon>
        <taxon>Pseudomonadati</taxon>
        <taxon>Pseudomonadota</taxon>
        <taxon>Gammaproteobacteria</taxon>
        <taxon>Pasteurellales</taxon>
        <taxon>Pasteurellaceae</taxon>
        <taxon>Pasteurella</taxon>
    </lineage>
</organism>
<feature type="signal peptide" evidence="4">
    <location>
        <begin position="1"/>
        <end position="22"/>
    </location>
</feature>
<geneLocation type="plasmid" evidence="5">
    <name>pRCADGH-2</name>
</geneLocation>
<proteinExistence type="inferred from homology"/>
<dbReference type="Gene3D" id="2.60.40.2500">
    <property type="match status" value="1"/>
</dbReference>
<dbReference type="InterPro" id="IPR010258">
    <property type="entry name" value="Conjugal_tfr_TrbG/VirB9/CagX"/>
</dbReference>
<evidence type="ECO:0000313" key="5">
    <source>
        <dbReference type="EMBL" id="ARS43344.1"/>
    </source>
</evidence>
<sequence length="289" mass="32919">MRLNMRKLLCLLLIVFGTETYAASTPIKSKYDDRIQSQVYNALDVTKVYAKDGYSSVIVFAEDERISYKHTGFQDGWDITDNANFVLIKPLAVKQQSSEGESYFEPTPGQWNTNLFINTNKRTYSFDLILVPENSTSSYQVNFSYPTEKEKQQVAQRQKDKRDREQQAIEKSLQSTKTPKNWDYVMKVKAGSETITPNYAYDDGIFTYLGFAPNKTFPAAFLLEGSTESLLNTNVKQDGNYQVLVIQKTAEKLVLRSGEKVVGIYNQSYGKTPVTYNTTISPNVARDER</sequence>
<keyword evidence="2 4" id="KW-0732">Signal</keyword>
<dbReference type="NCBIfam" id="TIGR02781">
    <property type="entry name" value="VirB9"/>
    <property type="match status" value="1"/>
</dbReference>
<reference evidence="5" key="1">
    <citation type="submission" date="2016-08" db="EMBL/GenBank/DDBJ databases">
        <title>Molecular Characterization of plasmids with Antimicrobial Resistant Genes and Type IV Secretion System in Duck Isolate of Pasteurella multocida.</title>
        <authorList>
            <person name="Zhu D.-K."/>
            <person name="Zhou W.-S."/>
            <person name="Wang M.-S."/>
            <person name="Cheng A.-C."/>
        </authorList>
    </citation>
    <scope>NUCLEOTIDE SEQUENCE</scope>
    <source>
        <strain evidence="5">RCAD0259</strain>
        <plasmid evidence="5">pRCADGH-2</plasmid>
    </source>
</reference>
<evidence type="ECO:0000256" key="1">
    <source>
        <dbReference type="ARBA" id="ARBA00006135"/>
    </source>
</evidence>
<dbReference type="Pfam" id="PF03524">
    <property type="entry name" value="CagX"/>
    <property type="match status" value="1"/>
</dbReference>
<comment type="similarity">
    <text evidence="1">Belongs to the TrbG/VirB9 family.</text>
</comment>
<dbReference type="CDD" id="cd06911">
    <property type="entry name" value="VirB9_CagX_TrbG"/>
    <property type="match status" value="1"/>
</dbReference>
<accession>A0A1X9ZDI8</accession>
<dbReference type="EMBL" id="KX753679">
    <property type="protein sequence ID" value="ARS43344.1"/>
    <property type="molecule type" value="Genomic_DNA"/>
</dbReference>
<dbReference type="InterPro" id="IPR014148">
    <property type="entry name" value="VirB9"/>
</dbReference>
<evidence type="ECO:0000256" key="2">
    <source>
        <dbReference type="ARBA" id="ARBA00022729"/>
    </source>
</evidence>
<keyword evidence="5" id="KW-0614">Plasmid</keyword>
<dbReference type="AlphaFoldDB" id="A0A1X9ZDI8"/>
<name>A0A1X9ZDI8_PASMD</name>
<feature type="region of interest" description="Disordered" evidence="3">
    <location>
        <begin position="148"/>
        <end position="173"/>
    </location>
</feature>
<dbReference type="InterPro" id="IPR038161">
    <property type="entry name" value="VirB9/CagX/TrbG_C_sf"/>
</dbReference>
<evidence type="ECO:0000256" key="3">
    <source>
        <dbReference type="SAM" id="MobiDB-lite"/>
    </source>
</evidence>
<protein>
    <submittedName>
        <fullName evidence="5">Transport associated protein 9</fullName>
    </submittedName>
</protein>
<gene>
    <name evidence="5" type="ORF">pRCADGH-2_012</name>
</gene>
<feature type="chain" id="PRO_5012417457" evidence="4">
    <location>
        <begin position="23"/>
        <end position="289"/>
    </location>
</feature>
<evidence type="ECO:0000256" key="4">
    <source>
        <dbReference type="SAM" id="SignalP"/>
    </source>
</evidence>
<dbReference type="InterPro" id="IPR033645">
    <property type="entry name" value="VirB9/CagX/TrbG_C"/>
</dbReference>